<dbReference type="Proteomes" id="UP000886748">
    <property type="component" value="Unassembled WGS sequence"/>
</dbReference>
<dbReference type="AlphaFoldDB" id="A0A9D1SRN8"/>
<reference evidence="2" key="2">
    <citation type="journal article" date="2021" name="PeerJ">
        <title>Extensive microbial diversity within the chicken gut microbiome revealed by metagenomics and culture.</title>
        <authorList>
            <person name="Gilroy R."/>
            <person name="Ravi A."/>
            <person name="Getino M."/>
            <person name="Pursley I."/>
            <person name="Horton D.L."/>
            <person name="Alikhan N.F."/>
            <person name="Baker D."/>
            <person name="Gharbi K."/>
            <person name="Hall N."/>
            <person name="Watson M."/>
            <person name="Adriaenssens E.M."/>
            <person name="Foster-Nyarko E."/>
            <person name="Jarju S."/>
            <person name="Secka A."/>
            <person name="Antonio M."/>
            <person name="Oren A."/>
            <person name="Chaudhuri R.R."/>
            <person name="La Ragione R."/>
            <person name="Hildebrand F."/>
            <person name="Pallen M.J."/>
        </authorList>
    </citation>
    <scope>NUCLEOTIDE SEQUENCE</scope>
    <source>
        <strain evidence="2">CHK154-7741</strain>
    </source>
</reference>
<evidence type="ECO:0000256" key="1">
    <source>
        <dbReference type="SAM" id="Coils"/>
    </source>
</evidence>
<evidence type="ECO:0000313" key="3">
    <source>
        <dbReference type="Proteomes" id="UP000886748"/>
    </source>
</evidence>
<evidence type="ECO:0000313" key="2">
    <source>
        <dbReference type="EMBL" id="HIU92247.1"/>
    </source>
</evidence>
<feature type="coiled-coil region" evidence="1">
    <location>
        <begin position="78"/>
        <end position="105"/>
    </location>
</feature>
<organism evidence="2 3">
    <name type="scientific">Candidatus Limenecus avicola</name>
    <dbReference type="NCBI Taxonomy" id="2840847"/>
    <lineage>
        <taxon>Bacteria</taxon>
        <taxon>Bacillati</taxon>
        <taxon>Bacillota</taxon>
        <taxon>Clostridia</taxon>
        <taxon>Eubacteriales</taxon>
        <taxon>Clostridiaceae</taxon>
        <taxon>Clostridiaceae incertae sedis</taxon>
        <taxon>Candidatus Limenecus</taxon>
    </lineage>
</organism>
<accession>A0A9D1SRN8</accession>
<dbReference type="EMBL" id="DVOD01000028">
    <property type="protein sequence ID" value="HIU92247.1"/>
    <property type="molecule type" value="Genomic_DNA"/>
</dbReference>
<keyword evidence="1" id="KW-0175">Coiled coil</keyword>
<name>A0A9D1SRN8_9CLOT</name>
<feature type="coiled-coil region" evidence="1">
    <location>
        <begin position="217"/>
        <end position="264"/>
    </location>
</feature>
<protein>
    <submittedName>
        <fullName evidence="2">Uncharacterized protein</fullName>
    </submittedName>
</protein>
<comment type="caution">
    <text evidence="2">The sequence shown here is derived from an EMBL/GenBank/DDBJ whole genome shotgun (WGS) entry which is preliminary data.</text>
</comment>
<gene>
    <name evidence="2" type="ORF">IAD26_03830</name>
</gene>
<proteinExistence type="predicted"/>
<sequence>MADTTTIQIRPTETGWILSKKGKDGKDVTLEIADKDKNGLLDIGTDVEIGKNQNIFTDEEIQASSDYIFSVKNGKAPVDGFDEKSQELEEEIAAKYNEQQREQRLQQALHGNTDYKGATKSAKRNNLWSKINMGMMIGAGALNTVMPFLFRPWQYNGGNLWDMQGVLFSSMTNLMSSANTIMMAQYANKANQYIQSPQTSGNYRTLNPSNISVQDFMNSVEIYNKQQQEQAEKYKQEKEAAQVKQEAERTAAFAKSIYTKANEEGAVIDDSNKAKLNDIYKTYKKPEEYTQEEKEIMQTIGAYPQIPYNAVAKDDEESGKLTKELASQIDNLLKLYETESESNNLAKSDYEYLKSYIINKKAAQGTLTKMDLENLDIVIKRSQPKNI</sequence>
<reference evidence="2" key="1">
    <citation type="submission" date="2020-10" db="EMBL/GenBank/DDBJ databases">
        <authorList>
            <person name="Gilroy R."/>
        </authorList>
    </citation>
    <scope>NUCLEOTIDE SEQUENCE</scope>
    <source>
        <strain evidence="2">CHK154-7741</strain>
    </source>
</reference>